<evidence type="ECO:0000313" key="3">
    <source>
        <dbReference type="Proteomes" id="UP001146067"/>
    </source>
</evidence>
<protein>
    <submittedName>
        <fullName evidence="2">Uncharacterized protein</fullName>
    </submittedName>
</protein>
<name>A0A9X3PQ12_9ACTN</name>
<dbReference type="AlphaFoldDB" id="A0A9X3PQ12"/>
<proteinExistence type="predicted"/>
<keyword evidence="3" id="KW-1185">Reference proteome</keyword>
<dbReference type="EMBL" id="JAPZVP010000035">
    <property type="protein sequence ID" value="MDA1363050.1"/>
    <property type="molecule type" value="Genomic_DNA"/>
</dbReference>
<dbReference type="Proteomes" id="UP001146067">
    <property type="component" value="Unassembled WGS sequence"/>
</dbReference>
<reference evidence="2" key="1">
    <citation type="submission" date="2022-12" db="EMBL/GenBank/DDBJ databases">
        <title>Gycomyces niveus sp.nov.,a novel actinomycete isolated from soil in Shouguan.</title>
        <authorList>
            <person name="Yang X."/>
        </authorList>
    </citation>
    <scope>NUCLEOTIDE SEQUENCE</scope>
    <source>
        <strain evidence="2">NEAU-A15</strain>
    </source>
</reference>
<accession>A0A9X3PQ12</accession>
<dbReference type="RefSeq" id="WP_270113136.1">
    <property type="nucleotide sequence ID" value="NZ_JAPZVP010000035.1"/>
</dbReference>
<evidence type="ECO:0000256" key="1">
    <source>
        <dbReference type="SAM" id="MobiDB-lite"/>
    </source>
</evidence>
<gene>
    <name evidence="2" type="ORF">O1R50_25785</name>
</gene>
<evidence type="ECO:0000313" key="2">
    <source>
        <dbReference type="EMBL" id="MDA1363050.1"/>
    </source>
</evidence>
<sequence>MPGKFSVYTEELRSASQRLSSHAPDATQIPSDLKTEARQADQANRGFMTGEAGESLADEVAKAMEHYKEHIEFEVDAIKDCAEDWDDADKATESAIDAIAAELSSFRVPRIAGGA</sequence>
<comment type="caution">
    <text evidence="2">The sequence shown here is derived from an EMBL/GenBank/DDBJ whole genome shotgun (WGS) entry which is preliminary data.</text>
</comment>
<feature type="region of interest" description="Disordered" evidence="1">
    <location>
        <begin position="16"/>
        <end position="48"/>
    </location>
</feature>
<organism evidence="2 3">
    <name type="scientific">Glycomyces luteolus</name>
    <dbReference type="NCBI Taxonomy" id="2670330"/>
    <lineage>
        <taxon>Bacteria</taxon>
        <taxon>Bacillati</taxon>
        <taxon>Actinomycetota</taxon>
        <taxon>Actinomycetes</taxon>
        <taxon>Glycomycetales</taxon>
        <taxon>Glycomycetaceae</taxon>
        <taxon>Glycomyces</taxon>
    </lineage>
</organism>